<sequence>MGAIHSSHSGKPPASRDKRSTVTSRSSSTGARLHLPSSQTKQITHNTGQFSHTQITLPQPSTLSQQHRLLADHAFTAQARLCTLTSSGHPEQYALQQLSLDLKDDTSLDKQHGTLPLTTCAHQQISRTAQLTYTQFLVDWAVKMRIRPPELETSICDAKYHVSLDVRASGDTALSSPCWIVSHHAPSGNPGSTAGRGFNPAGGAPGGG</sequence>
<gene>
    <name evidence="2" type="ORF">F511_24268</name>
</gene>
<dbReference type="AlphaFoldDB" id="A0A2Z7B0R3"/>
<dbReference type="Proteomes" id="UP000250235">
    <property type="component" value="Unassembled WGS sequence"/>
</dbReference>
<accession>A0A2Z7B0R3</accession>
<protein>
    <submittedName>
        <fullName evidence="2">Uncharacterized protein</fullName>
    </submittedName>
</protein>
<feature type="region of interest" description="Disordered" evidence="1">
    <location>
        <begin position="1"/>
        <end position="41"/>
    </location>
</feature>
<name>A0A2Z7B0R3_9LAMI</name>
<dbReference type="EMBL" id="KV010238">
    <property type="protein sequence ID" value="KZV27902.1"/>
    <property type="molecule type" value="Genomic_DNA"/>
</dbReference>
<organism evidence="2 3">
    <name type="scientific">Dorcoceras hygrometricum</name>
    <dbReference type="NCBI Taxonomy" id="472368"/>
    <lineage>
        <taxon>Eukaryota</taxon>
        <taxon>Viridiplantae</taxon>
        <taxon>Streptophyta</taxon>
        <taxon>Embryophyta</taxon>
        <taxon>Tracheophyta</taxon>
        <taxon>Spermatophyta</taxon>
        <taxon>Magnoliopsida</taxon>
        <taxon>eudicotyledons</taxon>
        <taxon>Gunneridae</taxon>
        <taxon>Pentapetalae</taxon>
        <taxon>asterids</taxon>
        <taxon>lamiids</taxon>
        <taxon>Lamiales</taxon>
        <taxon>Gesneriaceae</taxon>
        <taxon>Didymocarpoideae</taxon>
        <taxon>Trichosporeae</taxon>
        <taxon>Loxocarpinae</taxon>
        <taxon>Dorcoceras</taxon>
    </lineage>
</organism>
<evidence type="ECO:0000256" key="1">
    <source>
        <dbReference type="SAM" id="MobiDB-lite"/>
    </source>
</evidence>
<feature type="region of interest" description="Disordered" evidence="1">
    <location>
        <begin position="189"/>
        <end position="208"/>
    </location>
</feature>
<keyword evidence="3" id="KW-1185">Reference proteome</keyword>
<evidence type="ECO:0000313" key="2">
    <source>
        <dbReference type="EMBL" id="KZV27902.1"/>
    </source>
</evidence>
<reference evidence="2 3" key="1">
    <citation type="journal article" date="2015" name="Proc. Natl. Acad. Sci. U.S.A.">
        <title>The resurrection genome of Boea hygrometrica: A blueprint for survival of dehydration.</title>
        <authorList>
            <person name="Xiao L."/>
            <person name="Yang G."/>
            <person name="Zhang L."/>
            <person name="Yang X."/>
            <person name="Zhao S."/>
            <person name="Ji Z."/>
            <person name="Zhou Q."/>
            <person name="Hu M."/>
            <person name="Wang Y."/>
            <person name="Chen M."/>
            <person name="Xu Y."/>
            <person name="Jin H."/>
            <person name="Xiao X."/>
            <person name="Hu G."/>
            <person name="Bao F."/>
            <person name="Hu Y."/>
            <person name="Wan P."/>
            <person name="Li L."/>
            <person name="Deng X."/>
            <person name="Kuang T."/>
            <person name="Xiang C."/>
            <person name="Zhu J.K."/>
            <person name="Oliver M.J."/>
            <person name="He Y."/>
        </authorList>
    </citation>
    <scope>NUCLEOTIDE SEQUENCE [LARGE SCALE GENOMIC DNA]</scope>
    <source>
        <strain evidence="3">cv. XS01</strain>
    </source>
</reference>
<evidence type="ECO:0000313" key="3">
    <source>
        <dbReference type="Proteomes" id="UP000250235"/>
    </source>
</evidence>
<proteinExistence type="predicted"/>